<sequence>MDSRSVLQDTDRSSCPWIDAPKAQLQSRTTVDQHGPSFDPWSVGLTVDRRFRFSASRSRLDRFPISSSAEINVIMPPRRAYVRNANARNANAAPPVPDQEVSNAEFRNAIQMLAQSVANQNNQRVQAPVNANGGSAAQGSVTLLG</sequence>
<evidence type="ECO:0000313" key="3">
    <source>
        <dbReference type="Proteomes" id="UP001234989"/>
    </source>
</evidence>
<evidence type="ECO:0000256" key="1">
    <source>
        <dbReference type="SAM" id="MobiDB-lite"/>
    </source>
</evidence>
<dbReference type="AlphaFoldDB" id="A0AAF0UT49"/>
<protein>
    <submittedName>
        <fullName evidence="2">Uncharacterized protein</fullName>
    </submittedName>
</protein>
<keyword evidence="3" id="KW-1185">Reference proteome</keyword>
<feature type="region of interest" description="Disordered" evidence="1">
    <location>
        <begin position="1"/>
        <end position="39"/>
    </location>
</feature>
<accession>A0AAF0UT49</accession>
<evidence type="ECO:0000313" key="2">
    <source>
        <dbReference type="EMBL" id="WMV50834.1"/>
    </source>
</evidence>
<organism evidence="2 3">
    <name type="scientific">Solanum verrucosum</name>
    <dbReference type="NCBI Taxonomy" id="315347"/>
    <lineage>
        <taxon>Eukaryota</taxon>
        <taxon>Viridiplantae</taxon>
        <taxon>Streptophyta</taxon>
        <taxon>Embryophyta</taxon>
        <taxon>Tracheophyta</taxon>
        <taxon>Spermatophyta</taxon>
        <taxon>Magnoliopsida</taxon>
        <taxon>eudicotyledons</taxon>
        <taxon>Gunneridae</taxon>
        <taxon>Pentapetalae</taxon>
        <taxon>asterids</taxon>
        <taxon>lamiids</taxon>
        <taxon>Solanales</taxon>
        <taxon>Solanaceae</taxon>
        <taxon>Solanoideae</taxon>
        <taxon>Solaneae</taxon>
        <taxon>Solanum</taxon>
    </lineage>
</organism>
<dbReference type="Proteomes" id="UP001234989">
    <property type="component" value="Chromosome 10"/>
</dbReference>
<proteinExistence type="predicted"/>
<name>A0AAF0UT49_SOLVR</name>
<reference evidence="2" key="1">
    <citation type="submission" date="2023-08" db="EMBL/GenBank/DDBJ databases">
        <title>A de novo genome assembly of Solanum verrucosum Schlechtendal, a Mexican diploid species geographically isolated from the other diploid A-genome species in potato relatives.</title>
        <authorList>
            <person name="Hosaka K."/>
        </authorList>
    </citation>
    <scope>NUCLEOTIDE SEQUENCE</scope>
    <source>
        <tissue evidence="2">Young leaves</tissue>
    </source>
</reference>
<dbReference type="EMBL" id="CP133621">
    <property type="protein sequence ID" value="WMV50834.1"/>
    <property type="molecule type" value="Genomic_DNA"/>
</dbReference>
<gene>
    <name evidence="2" type="ORF">MTR67_044219</name>
</gene>